<dbReference type="Gene3D" id="3.10.310.30">
    <property type="match status" value="1"/>
</dbReference>
<dbReference type="PANTHER" id="PTHR30255:SF2">
    <property type="entry name" value="SINGLE-STRANDED-DNA-SPECIFIC EXONUCLEASE RECJ"/>
    <property type="match status" value="1"/>
</dbReference>
<keyword evidence="3" id="KW-0540">Nuclease</keyword>
<dbReference type="GO" id="GO:0006310">
    <property type="term" value="P:DNA recombination"/>
    <property type="evidence" value="ECO:0007669"/>
    <property type="project" value="InterPro"/>
</dbReference>
<dbReference type="EMBL" id="FUXI01000001">
    <property type="protein sequence ID" value="SJZ36949.1"/>
    <property type="molecule type" value="Genomic_DNA"/>
</dbReference>
<dbReference type="Proteomes" id="UP000190328">
    <property type="component" value="Unassembled WGS sequence"/>
</dbReference>
<dbReference type="InterPro" id="IPR003156">
    <property type="entry name" value="DHHA1_dom"/>
</dbReference>
<dbReference type="OrthoDB" id="9809852at2"/>
<proteinExistence type="inferred from homology"/>
<keyword evidence="4" id="KW-0378">Hydrolase</keyword>
<dbReference type="GO" id="GO:0006281">
    <property type="term" value="P:DNA repair"/>
    <property type="evidence" value="ECO:0007669"/>
    <property type="project" value="InterPro"/>
</dbReference>
<dbReference type="PANTHER" id="PTHR30255">
    <property type="entry name" value="SINGLE-STRANDED-DNA-SPECIFIC EXONUCLEASE RECJ"/>
    <property type="match status" value="1"/>
</dbReference>
<dbReference type="RefSeq" id="WP_078806038.1">
    <property type="nucleotide sequence ID" value="NZ_FUXI01000001.1"/>
</dbReference>
<dbReference type="InterPro" id="IPR051673">
    <property type="entry name" value="SSDNA_exonuclease_RecJ"/>
</dbReference>
<dbReference type="STRING" id="263852.SAMN02745116_00066"/>
<sequence>MKPAFYKWQVAKRQELPSEFLSLTEKEKLHPLVAQILFDRGIKTAEELEKFLHPTIESLHDPFLMYDMERAVARIMLAIERDEKILIYGDYDADGITSTTVMKEAIETLGAEPEYFLPNRFTDGYGPNLEVYKYYIQSQEISLIITVDNGVAGHEALKFAKEAGVDVIVTDHHELPDELPEAFAIVHPKHPEGNYPFQELAGVGVAFKVATALLGEIPMESLDLVAIGTIADLVRLTDENRTLVQLGLQMIKTAQRIGLDELLKVAGVEREKISETSIGFQIGPRLNALGRLGEASPGVELMSTFDEEEAQQLAEEIDAVNQERKKIVEDITNEVMAMVNENPQSSAYVFAKENWHEGVLGIVAGKVMNETGKPAVILTIKEDGITKGSARSIEAINIYELLNENRELFTAFGGHHAAAGMSLPKENVAKLSEVLNTSIEKSEIDLTQGQTLFIDEVLTPKEVTVEFIEQMNALAPFGTEFPEPYFLFKDVKFTDGKAIGANLAHLKGKIEQEEATLDCIYFSAGDKLNEFSTEEQNELVGKLSVNEWNGNKLPQLMVEDFQVNGLQVFDLRGKNNTIPLPFATGLFLSFDKKTVVPENAIFHLQTNEAQEIIQCIKEKKITEIIVLDTPTSIEILADILQETSVSRIFLVVNCPNEEYLQGMGTREQYAKLFGFIHQFHEVDVRHKSKEIAQYLKIPYSLFIFMLQVFEELGFVTIENGLLNEVEKPEKKALDTSKLYQERMKKIRIQEFFILNNIPEIAKKLTGKNLQVAL</sequence>
<name>A0A1T4K3H1_9ENTE</name>
<dbReference type="AlphaFoldDB" id="A0A1T4K3H1"/>
<evidence type="ECO:0000256" key="5">
    <source>
        <dbReference type="ARBA" id="ARBA00022839"/>
    </source>
</evidence>
<feature type="domain" description="Single-stranded-DNA-specific exonuclease RecJ C-terminal" evidence="9">
    <location>
        <begin position="567"/>
        <end position="761"/>
    </location>
</feature>
<evidence type="ECO:0000259" key="7">
    <source>
        <dbReference type="Pfam" id="PF01368"/>
    </source>
</evidence>
<dbReference type="GO" id="GO:0003676">
    <property type="term" value="F:nucleic acid binding"/>
    <property type="evidence" value="ECO:0007669"/>
    <property type="project" value="InterPro"/>
</dbReference>
<evidence type="ECO:0000259" key="9">
    <source>
        <dbReference type="Pfam" id="PF10141"/>
    </source>
</evidence>
<reference evidence="11 12" key="1">
    <citation type="submission" date="2017-02" db="EMBL/GenBank/DDBJ databases">
        <authorList>
            <person name="Peterson S.W."/>
        </authorList>
    </citation>
    <scope>NUCLEOTIDE SEQUENCE [LARGE SCALE GENOMIC DNA]</scope>
    <source>
        <strain evidence="11 12">ATCC BAA-1030</strain>
    </source>
</reference>
<gene>
    <name evidence="11" type="ORF">SAMN02745116_00066</name>
</gene>
<dbReference type="Pfam" id="PF17768">
    <property type="entry name" value="RecJ_OB"/>
    <property type="match status" value="1"/>
</dbReference>
<feature type="domain" description="DHHA1" evidence="8">
    <location>
        <begin position="348"/>
        <end position="440"/>
    </location>
</feature>
<feature type="coiled-coil region" evidence="6">
    <location>
        <begin position="303"/>
        <end position="330"/>
    </location>
</feature>
<dbReference type="GO" id="GO:0008409">
    <property type="term" value="F:5'-3' exonuclease activity"/>
    <property type="evidence" value="ECO:0007669"/>
    <property type="project" value="InterPro"/>
</dbReference>
<keyword evidence="5 11" id="KW-0269">Exonuclease</keyword>
<evidence type="ECO:0000256" key="6">
    <source>
        <dbReference type="SAM" id="Coils"/>
    </source>
</evidence>
<evidence type="ECO:0000256" key="2">
    <source>
        <dbReference type="ARBA" id="ARBA00019841"/>
    </source>
</evidence>
<comment type="similarity">
    <text evidence="1">Belongs to the RecJ family.</text>
</comment>
<dbReference type="InterPro" id="IPR001667">
    <property type="entry name" value="DDH_dom"/>
</dbReference>
<evidence type="ECO:0000256" key="4">
    <source>
        <dbReference type="ARBA" id="ARBA00022801"/>
    </source>
</evidence>
<evidence type="ECO:0000256" key="1">
    <source>
        <dbReference type="ARBA" id="ARBA00005915"/>
    </source>
</evidence>
<evidence type="ECO:0000256" key="3">
    <source>
        <dbReference type="ARBA" id="ARBA00022722"/>
    </source>
</evidence>
<dbReference type="Pfam" id="PF01368">
    <property type="entry name" value="DHH"/>
    <property type="match status" value="1"/>
</dbReference>
<evidence type="ECO:0000259" key="8">
    <source>
        <dbReference type="Pfam" id="PF02272"/>
    </source>
</evidence>
<dbReference type="NCBIfam" id="TIGR00644">
    <property type="entry name" value="recJ"/>
    <property type="match status" value="1"/>
</dbReference>
<dbReference type="Gene3D" id="3.90.1640.30">
    <property type="match status" value="1"/>
</dbReference>
<dbReference type="InterPro" id="IPR041122">
    <property type="entry name" value="RecJ_OB"/>
</dbReference>
<dbReference type="SUPFAM" id="SSF64182">
    <property type="entry name" value="DHH phosphoesterases"/>
    <property type="match status" value="1"/>
</dbReference>
<dbReference type="InterPro" id="IPR018779">
    <property type="entry name" value="RecJ_C"/>
</dbReference>
<accession>A0A1T4K3H1</accession>
<dbReference type="Pfam" id="PF10141">
    <property type="entry name" value="ssDNA-exonuc_C"/>
    <property type="match status" value="1"/>
</dbReference>
<feature type="domain" description="DDH" evidence="7">
    <location>
        <begin position="84"/>
        <end position="229"/>
    </location>
</feature>
<dbReference type="InterPro" id="IPR004610">
    <property type="entry name" value="RecJ"/>
</dbReference>
<organism evidence="11 12">
    <name type="scientific">Pilibacter termitis</name>
    <dbReference type="NCBI Taxonomy" id="263852"/>
    <lineage>
        <taxon>Bacteria</taxon>
        <taxon>Bacillati</taxon>
        <taxon>Bacillota</taxon>
        <taxon>Bacilli</taxon>
        <taxon>Lactobacillales</taxon>
        <taxon>Enterococcaceae</taxon>
        <taxon>Pilibacter</taxon>
    </lineage>
</organism>
<keyword evidence="6" id="KW-0175">Coiled coil</keyword>
<keyword evidence="12" id="KW-1185">Reference proteome</keyword>
<dbReference type="Pfam" id="PF02272">
    <property type="entry name" value="DHHA1"/>
    <property type="match status" value="1"/>
</dbReference>
<dbReference type="InterPro" id="IPR038763">
    <property type="entry name" value="DHH_sf"/>
</dbReference>
<feature type="domain" description="RecJ OB" evidence="10">
    <location>
        <begin position="454"/>
        <end position="560"/>
    </location>
</feature>
<evidence type="ECO:0000313" key="11">
    <source>
        <dbReference type="EMBL" id="SJZ36949.1"/>
    </source>
</evidence>
<evidence type="ECO:0000313" key="12">
    <source>
        <dbReference type="Proteomes" id="UP000190328"/>
    </source>
</evidence>
<evidence type="ECO:0000259" key="10">
    <source>
        <dbReference type="Pfam" id="PF17768"/>
    </source>
</evidence>
<protein>
    <recommendedName>
        <fullName evidence="2">Single-stranded-DNA-specific exonuclease RecJ</fullName>
    </recommendedName>
</protein>